<keyword evidence="1" id="KW-1133">Transmembrane helix</keyword>
<accession>A0ABP4WE70</accession>
<feature type="transmembrane region" description="Helical" evidence="1">
    <location>
        <begin position="39"/>
        <end position="57"/>
    </location>
</feature>
<organism evidence="2 3">
    <name type="scientific">Aeromicrobium alkaliterrae</name>
    <dbReference type="NCBI Taxonomy" id="302168"/>
    <lineage>
        <taxon>Bacteria</taxon>
        <taxon>Bacillati</taxon>
        <taxon>Actinomycetota</taxon>
        <taxon>Actinomycetes</taxon>
        <taxon>Propionibacteriales</taxon>
        <taxon>Nocardioidaceae</taxon>
        <taxon>Aeromicrobium</taxon>
    </lineage>
</organism>
<evidence type="ECO:0000256" key="1">
    <source>
        <dbReference type="SAM" id="Phobius"/>
    </source>
</evidence>
<gene>
    <name evidence="2" type="ORF">GCM10009710_35320</name>
</gene>
<evidence type="ECO:0000313" key="3">
    <source>
        <dbReference type="Proteomes" id="UP001501057"/>
    </source>
</evidence>
<sequence length="61" mass="6306">MNQHPFNPWSFLAGALFLLLAVAGAVVSADLVAPRTMLAASPVALIVLGIGGLALTFRRTS</sequence>
<name>A0ABP4WE70_9ACTN</name>
<dbReference type="RefSeq" id="WP_344204001.1">
    <property type="nucleotide sequence ID" value="NZ_BAAAME010000010.1"/>
</dbReference>
<keyword evidence="1" id="KW-0472">Membrane</keyword>
<reference evidence="3" key="1">
    <citation type="journal article" date="2019" name="Int. J. Syst. Evol. Microbiol.">
        <title>The Global Catalogue of Microorganisms (GCM) 10K type strain sequencing project: providing services to taxonomists for standard genome sequencing and annotation.</title>
        <authorList>
            <consortium name="The Broad Institute Genomics Platform"/>
            <consortium name="The Broad Institute Genome Sequencing Center for Infectious Disease"/>
            <person name="Wu L."/>
            <person name="Ma J."/>
        </authorList>
    </citation>
    <scope>NUCLEOTIDE SEQUENCE [LARGE SCALE GENOMIC DNA]</scope>
    <source>
        <strain evidence="3">JCM 13518</strain>
    </source>
</reference>
<proteinExistence type="predicted"/>
<keyword evidence="1" id="KW-0812">Transmembrane</keyword>
<keyword evidence="3" id="KW-1185">Reference proteome</keyword>
<comment type="caution">
    <text evidence="2">The sequence shown here is derived from an EMBL/GenBank/DDBJ whole genome shotgun (WGS) entry which is preliminary data.</text>
</comment>
<protein>
    <submittedName>
        <fullName evidence="2">Uncharacterized protein</fullName>
    </submittedName>
</protein>
<evidence type="ECO:0000313" key="2">
    <source>
        <dbReference type="EMBL" id="GAA1752540.1"/>
    </source>
</evidence>
<dbReference type="EMBL" id="BAAAME010000010">
    <property type="protein sequence ID" value="GAA1752540.1"/>
    <property type="molecule type" value="Genomic_DNA"/>
</dbReference>
<dbReference type="Proteomes" id="UP001501057">
    <property type="component" value="Unassembled WGS sequence"/>
</dbReference>